<evidence type="ECO:0000313" key="6">
    <source>
        <dbReference type="Proteomes" id="UP000305948"/>
    </source>
</evidence>
<keyword evidence="6" id="KW-1185">Reference proteome</keyword>
<dbReference type="PANTHER" id="PTHR47190">
    <property type="entry name" value="DEHYDROGENASE, PUTATIVE-RELATED"/>
    <property type="match status" value="1"/>
</dbReference>
<dbReference type="PANTHER" id="PTHR47190:SF2">
    <property type="entry name" value="CELLOBIOSE DEHYDROGENASE (AFU_ORTHOLOGUE AFUA_2G17620)"/>
    <property type="match status" value="1"/>
</dbReference>
<feature type="binding site" evidence="3">
    <location>
        <position position="219"/>
    </location>
    <ligand>
        <name>FAD</name>
        <dbReference type="ChEBI" id="CHEBI:57692"/>
    </ligand>
</feature>
<dbReference type="AlphaFoldDB" id="A0A5C3MT86"/>
<feature type="domain" description="Glucose-methanol-choline oxidoreductase N-terminal" evidence="4">
    <location>
        <begin position="258"/>
        <end position="272"/>
    </location>
</feature>
<dbReference type="PROSITE" id="PS00624">
    <property type="entry name" value="GMC_OXRED_2"/>
    <property type="match status" value="1"/>
</dbReference>
<proteinExistence type="inferred from homology"/>
<dbReference type="GO" id="GO:0050660">
    <property type="term" value="F:flavin adenine dinucleotide binding"/>
    <property type="evidence" value="ECO:0007669"/>
    <property type="project" value="InterPro"/>
</dbReference>
<dbReference type="Gene3D" id="3.50.50.60">
    <property type="entry name" value="FAD/NAD(P)-binding domain"/>
    <property type="match status" value="1"/>
</dbReference>
<sequence length="544" mass="58754">MSIDSMVVDPSVVGGGLTGIIVADRISETGKSVLLLERGGPSSRESGGTDVAPWANGTNLTRFDVPGVYESFFMDTNPWFWCKDITLYAGCLLGGGVEVNGALYFYPRDIDFSLQAGWPSGWQDHQPYTDMVAARLPSTDHPSADGKRYLTQSHDVVAQLLNTQGYKSITINDEPESKDHVYGYSPFDSLGGLRAGPVATYLQTARKRPNFELKLYTYVTNVVRDNSVITGVQTNDTSLGPDGIIFLNPGGRVVLSAGSFGSPRILFQSGIGPSDMIQLVEENPAAAARLPPPSQYIDLSVGYNVSDNPSINLVFTHPSIDSYDNWDTVWTNPRPADAAQYLANRSGVLASTSPDLNFWREYTGSDGRQRTVQGTVHPGGNTSVRTSFPYNTSQVFDITLYLSTGVTSRGRVGINGSLTVLPIEYPWFTDPVDKETLITALEDFVAGVKQVQGLTLITPDNTTTIVDYVNNYNPTSMSSNHWVGSNRISTSASTGVVDPNCKVFGTDNLFIVDASIVPSLPTGNPQGAIMSAAEQAVVKILVQK</sequence>
<name>A0A5C3MT86_9AGAM</name>
<dbReference type="InterPro" id="IPR036188">
    <property type="entry name" value="FAD/NAD-bd_sf"/>
</dbReference>
<evidence type="ECO:0000259" key="4">
    <source>
        <dbReference type="PROSITE" id="PS00624"/>
    </source>
</evidence>
<dbReference type="EMBL" id="ML213526">
    <property type="protein sequence ID" value="TFK46998.1"/>
    <property type="molecule type" value="Genomic_DNA"/>
</dbReference>
<dbReference type="InterPro" id="IPR053208">
    <property type="entry name" value="GMC_Oxidoreductase_CD"/>
</dbReference>
<dbReference type="InterPro" id="IPR000172">
    <property type="entry name" value="GMC_OxRdtase_N"/>
</dbReference>
<keyword evidence="3" id="KW-0274">FAD</keyword>
<evidence type="ECO:0000256" key="3">
    <source>
        <dbReference type="PIRSR" id="PIRSR000137-2"/>
    </source>
</evidence>
<keyword evidence="3" id="KW-0285">Flavoprotein</keyword>
<dbReference type="PIRSF" id="PIRSF000137">
    <property type="entry name" value="Alcohol_oxidase"/>
    <property type="match status" value="1"/>
</dbReference>
<feature type="binding site" evidence="3">
    <location>
        <begin position="525"/>
        <end position="526"/>
    </location>
    <ligand>
        <name>FAD</name>
        <dbReference type="ChEBI" id="CHEBI:57692"/>
    </ligand>
</feature>
<dbReference type="GO" id="GO:0016614">
    <property type="term" value="F:oxidoreductase activity, acting on CH-OH group of donors"/>
    <property type="evidence" value="ECO:0007669"/>
    <property type="project" value="InterPro"/>
</dbReference>
<dbReference type="InterPro" id="IPR012132">
    <property type="entry name" value="GMC_OxRdtase"/>
</dbReference>
<reference evidence="5 6" key="1">
    <citation type="journal article" date="2019" name="Nat. Ecol. Evol.">
        <title>Megaphylogeny resolves global patterns of mushroom evolution.</title>
        <authorList>
            <person name="Varga T."/>
            <person name="Krizsan K."/>
            <person name="Foldi C."/>
            <person name="Dima B."/>
            <person name="Sanchez-Garcia M."/>
            <person name="Sanchez-Ramirez S."/>
            <person name="Szollosi G.J."/>
            <person name="Szarkandi J.G."/>
            <person name="Papp V."/>
            <person name="Albert L."/>
            <person name="Andreopoulos W."/>
            <person name="Angelini C."/>
            <person name="Antonin V."/>
            <person name="Barry K.W."/>
            <person name="Bougher N.L."/>
            <person name="Buchanan P."/>
            <person name="Buyck B."/>
            <person name="Bense V."/>
            <person name="Catcheside P."/>
            <person name="Chovatia M."/>
            <person name="Cooper J."/>
            <person name="Damon W."/>
            <person name="Desjardin D."/>
            <person name="Finy P."/>
            <person name="Geml J."/>
            <person name="Haridas S."/>
            <person name="Hughes K."/>
            <person name="Justo A."/>
            <person name="Karasinski D."/>
            <person name="Kautmanova I."/>
            <person name="Kiss B."/>
            <person name="Kocsube S."/>
            <person name="Kotiranta H."/>
            <person name="LaButti K.M."/>
            <person name="Lechner B.E."/>
            <person name="Liimatainen K."/>
            <person name="Lipzen A."/>
            <person name="Lukacs Z."/>
            <person name="Mihaltcheva S."/>
            <person name="Morgado L.N."/>
            <person name="Niskanen T."/>
            <person name="Noordeloos M.E."/>
            <person name="Ohm R.A."/>
            <person name="Ortiz-Santana B."/>
            <person name="Ovrebo C."/>
            <person name="Racz N."/>
            <person name="Riley R."/>
            <person name="Savchenko A."/>
            <person name="Shiryaev A."/>
            <person name="Soop K."/>
            <person name="Spirin V."/>
            <person name="Szebenyi C."/>
            <person name="Tomsovsky M."/>
            <person name="Tulloss R.E."/>
            <person name="Uehling J."/>
            <person name="Grigoriev I.V."/>
            <person name="Vagvolgyi C."/>
            <person name="Papp T."/>
            <person name="Martin F.M."/>
            <person name="Miettinen O."/>
            <person name="Hibbett D.S."/>
            <person name="Nagy L.G."/>
        </authorList>
    </citation>
    <scope>NUCLEOTIDE SEQUENCE [LARGE SCALE GENOMIC DNA]</scope>
    <source>
        <strain evidence="5 6">OMC1185</strain>
    </source>
</reference>
<dbReference type="OrthoDB" id="413885at2759"/>
<gene>
    <name evidence="5" type="ORF">OE88DRAFT_1648202</name>
</gene>
<dbReference type="Gene3D" id="3.30.410.10">
    <property type="entry name" value="Cholesterol Oxidase, domain 2"/>
    <property type="match status" value="1"/>
</dbReference>
<dbReference type="Pfam" id="PF05199">
    <property type="entry name" value="GMC_oxred_C"/>
    <property type="match status" value="1"/>
</dbReference>
<evidence type="ECO:0000256" key="2">
    <source>
        <dbReference type="ARBA" id="ARBA00010790"/>
    </source>
</evidence>
<dbReference type="Proteomes" id="UP000305948">
    <property type="component" value="Unassembled WGS sequence"/>
</dbReference>
<comment type="similarity">
    <text evidence="2">Belongs to the GMC oxidoreductase family.</text>
</comment>
<dbReference type="InterPro" id="IPR007867">
    <property type="entry name" value="GMC_OxRtase_C"/>
</dbReference>
<dbReference type="STRING" id="5364.A0A5C3MT86"/>
<evidence type="ECO:0000313" key="5">
    <source>
        <dbReference type="EMBL" id="TFK46998.1"/>
    </source>
</evidence>
<dbReference type="Pfam" id="PF00732">
    <property type="entry name" value="GMC_oxred_N"/>
    <property type="match status" value="1"/>
</dbReference>
<dbReference type="SUPFAM" id="SSF51905">
    <property type="entry name" value="FAD/NAD(P)-binding domain"/>
    <property type="match status" value="1"/>
</dbReference>
<accession>A0A5C3MT86</accession>
<protein>
    <submittedName>
        <fullName evidence="5">The flavin domain of cellobiose dehydrogenase</fullName>
    </submittedName>
</protein>
<dbReference type="SUPFAM" id="SSF54373">
    <property type="entry name" value="FAD-linked reductases, C-terminal domain"/>
    <property type="match status" value="1"/>
</dbReference>
<organism evidence="5 6">
    <name type="scientific">Heliocybe sulcata</name>
    <dbReference type="NCBI Taxonomy" id="5364"/>
    <lineage>
        <taxon>Eukaryota</taxon>
        <taxon>Fungi</taxon>
        <taxon>Dikarya</taxon>
        <taxon>Basidiomycota</taxon>
        <taxon>Agaricomycotina</taxon>
        <taxon>Agaricomycetes</taxon>
        <taxon>Gloeophyllales</taxon>
        <taxon>Gloeophyllaceae</taxon>
        <taxon>Heliocybe</taxon>
    </lineage>
</organism>
<comment type="cofactor">
    <cofactor evidence="1 3">
        <name>FAD</name>
        <dbReference type="ChEBI" id="CHEBI:57692"/>
    </cofactor>
</comment>
<evidence type="ECO:0000256" key="1">
    <source>
        <dbReference type="ARBA" id="ARBA00001974"/>
    </source>
</evidence>